<dbReference type="RefSeq" id="WP_159677155.1">
    <property type="nucleotide sequence ID" value="NZ_CP043727.1"/>
</dbReference>
<organism evidence="2 3">
    <name type="scientific">Yersinia canariae</name>
    <dbReference type="NCBI Taxonomy" id="2607663"/>
    <lineage>
        <taxon>Bacteria</taxon>
        <taxon>Pseudomonadati</taxon>
        <taxon>Pseudomonadota</taxon>
        <taxon>Gammaproteobacteria</taxon>
        <taxon>Enterobacterales</taxon>
        <taxon>Yersiniaceae</taxon>
        <taxon>Yersinia</taxon>
    </lineage>
</organism>
<dbReference type="AlphaFoldDB" id="A0A857EWG4"/>
<keyword evidence="3" id="KW-1185">Reference proteome</keyword>
<reference evidence="3" key="1">
    <citation type="submission" date="2019-09" db="EMBL/GenBank/DDBJ databases">
        <title>Yersinia canariae sp. nov., isolated from a human yersiniosis case.</title>
        <authorList>
            <person name="Nguyen S.V."/>
            <person name="Greig D."/>
            <person name="Hurley D."/>
            <person name="Cao Y."/>
            <person name="McCabe E."/>
            <person name="Mitchell M."/>
            <person name="Jenkins C."/>
            <person name="Fanning S."/>
        </authorList>
    </citation>
    <scope>NUCLEOTIDE SEQUENCE [LARGE SCALE GENOMIC DNA]</scope>
    <source>
        <strain evidence="3">NCTC 14382</strain>
    </source>
</reference>
<keyword evidence="1" id="KW-0732">Signal</keyword>
<accession>A0A857EWG4</accession>
<feature type="signal peptide" evidence="1">
    <location>
        <begin position="1"/>
        <end position="19"/>
    </location>
</feature>
<dbReference type="Proteomes" id="UP000464402">
    <property type="component" value="Chromosome"/>
</dbReference>
<proteinExistence type="predicted"/>
<evidence type="ECO:0000313" key="3">
    <source>
        <dbReference type="Proteomes" id="UP000464402"/>
    </source>
</evidence>
<sequence length="150" mass="17213">MKSKLPFLFLFFTPFAALAHHCPAINTIKQIGLFYTAETGGEEEWRGILQESIPQNNTAIKDFSEALIIIDRESEGDNVIEQGKFQKCIYNLQADGWQLDMYYGNKTWRASVSEKPHWKYQQTPFLEIYQCSGVVAEECKFDILPSASTF</sequence>
<evidence type="ECO:0000256" key="1">
    <source>
        <dbReference type="SAM" id="SignalP"/>
    </source>
</evidence>
<name>A0A857EWG4_9GAMM</name>
<dbReference type="InterPro" id="IPR022231">
    <property type="entry name" value="DUF3757"/>
</dbReference>
<dbReference type="KEGG" id="yca:F0T03_02545"/>
<dbReference type="Pfam" id="PF12582">
    <property type="entry name" value="DUF3757"/>
    <property type="match status" value="1"/>
</dbReference>
<protein>
    <submittedName>
        <fullName evidence="2">DUF3757 domain-containing protein</fullName>
    </submittedName>
</protein>
<dbReference type="EMBL" id="CP043727">
    <property type="protein sequence ID" value="QHB31175.1"/>
    <property type="molecule type" value="Genomic_DNA"/>
</dbReference>
<gene>
    <name evidence="2" type="ORF">F0T03_02545</name>
</gene>
<feature type="chain" id="PRO_5032334500" evidence="1">
    <location>
        <begin position="20"/>
        <end position="150"/>
    </location>
</feature>
<evidence type="ECO:0000313" key="2">
    <source>
        <dbReference type="EMBL" id="QHB31175.1"/>
    </source>
</evidence>